<evidence type="ECO:0000259" key="6">
    <source>
        <dbReference type="Pfam" id="PF00135"/>
    </source>
</evidence>
<evidence type="ECO:0000313" key="8">
    <source>
        <dbReference type="Proteomes" id="UP000759131"/>
    </source>
</evidence>
<keyword evidence="4" id="KW-0325">Glycoprotein</keyword>
<keyword evidence="5" id="KW-0732">Signal</keyword>
<keyword evidence="8" id="KW-1185">Reference proteome</keyword>
<dbReference type="EMBL" id="OC867026">
    <property type="protein sequence ID" value="CAD7633275.1"/>
    <property type="molecule type" value="Genomic_DNA"/>
</dbReference>
<dbReference type="Gene3D" id="3.40.50.1820">
    <property type="entry name" value="alpha/beta hydrolase"/>
    <property type="match status" value="1"/>
</dbReference>
<dbReference type="EMBL" id="CAJPIZ010012451">
    <property type="protein sequence ID" value="CAG2113705.1"/>
    <property type="molecule type" value="Genomic_DNA"/>
</dbReference>
<dbReference type="PANTHER" id="PTHR43918:SF4">
    <property type="entry name" value="CARBOXYLIC ESTER HYDROLASE"/>
    <property type="match status" value="1"/>
</dbReference>
<dbReference type="InterPro" id="IPR050654">
    <property type="entry name" value="AChE-related_enzymes"/>
</dbReference>
<proteinExistence type="inferred from homology"/>
<evidence type="ECO:0000313" key="7">
    <source>
        <dbReference type="EMBL" id="CAD7633275.1"/>
    </source>
</evidence>
<comment type="similarity">
    <text evidence="1 5">Belongs to the type-B carboxylesterase/lipase family.</text>
</comment>
<feature type="domain" description="Carboxylesterase type B" evidence="6">
    <location>
        <begin position="22"/>
        <end position="504"/>
    </location>
</feature>
<name>A0A7R9L1P4_9ACAR</name>
<dbReference type="PROSITE" id="PS00122">
    <property type="entry name" value="CARBOXYLESTERASE_B_1"/>
    <property type="match status" value="1"/>
</dbReference>
<keyword evidence="2" id="KW-0719">Serine esterase</keyword>
<protein>
    <recommendedName>
        <fullName evidence="5">Carboxylic ester hydrolase</fullName>
        <ecNumber evidence="5">3.1.1.-</ecNumber>
    </recommendedName>
</protein>
<feature type="chain" id="PRO_5035952789" description="Carboxylic ester hydrolase" evidence="5">
    <location>
        <begin position="20"/>
        <end position="536"/>
    </location>
</feature>
<dbReference type="EC" id="3.1.1.-" evidence="5"/>
<dbReference type="InterPro" id="IPR029058">
    <property type="entry name" value="AB_hydrolase_fold"/>
</dbReference>
<dbReference type="GO" id="GO:0003990">
    <property type="term" value="F:acetylcholinesterase activity"/>
    <property type="evidence" value="ECO:0007669"/>
    <property type="project" value="TreeGrafter"/>
</dbReference>
<evidence type="ECO:0000256" key="1">
    <source>
        <dbReference type="ARBA" id="ARBA00005964"/>
    </source>
</evidence>
<dbReference type="InterPro" id="IPR019826">
    <property type="entry name" value="Carboxylesterase_B_AS"/>
</dbReference>
<keyword evidence="3 5" id="KW-0378">Hydrolase</keyword>
<dbReference type="GO" id="GO:0005886">
    <property type="term" value="C:plasma membrane"/>
    <property type="evidence" value="ECO:0007669"/>
    <property type="project" value="TreeGrafter"/>
</dbReference>
<gene>
    <name evidence="7" type="ORF">OSB1V03_LOCUS13672</name>
</gene>
<dbReference type="AlphaFoldDB" id="A0A7R9L1P4"/>
<accession>A0A7R9L1P4</accession>
<evidence type="ECO:0000256" key="3">
    <source>
        <dbReference type="ARBA" id="ARBA00022801"/>
    </source>
</evidence>
<feature type="signal peptide" evidence="5">
    <location>
        <begin position="1"/>
        <end position="19"/>
    </location>
</feature>
<dbReference type="GO" id="GO:0005615">
    <property type="term" value="C:extracellular space"/>
    <property type="evidence" value="ECO:0007669"/>
    <property type="project" value="TreeGrafter"/>
</dbReference>
<evidence type="ECO:0000256" key="5">
    <source>
        <dbReference type="RuleBase" id="RU361235"/>
    </source>
</evidence>
<dbReference type="OrthoDB" id="6508443at2759"/>
<organism evidence="7">
    <name type="scientific">Medioppia subpectinata</name>
    <dbReference type="NCBI Taxonomy" id="1979941"/>
    <lineage>
        <taxon>Eukaryota</taxon>
        <taxon>Metazoa</taxon>
        <taxon>Ecdysozoa</taxon>
        <taxon>Arthropoda</taxon>
        <taxon>Chelicerata</taxon>
        <taxon>Arachnida</taxon>
        <taxon>Acari</taxon>
        <taxon>Acariformes</taxon>
        <taxon>Sarcoptiformes</taxon>
        <taxon>Oribatida</taxon>
        <taxon>Brachypylina</taxon>
        <taxon>Oppioidea</taxon>
        <taxon>Oppiidae</taxon>
        <taxon>Medioppia</taxon>
    </lineage>
</organism>
<dbReference type="PANTHER" id="PTHR43918">
    <property type="entry name" value="ACETYLCHOLINESTERASE"/>
    <property type="match status" value="1"/>
</dbReference>
<dbReference type="GO" id="GO:0019695">
    <property type="term" value="P:choline metabolic process"/>
    <property type="evidence" value="ECO:0007669"/>
    <property type="project" value="TreeGrafter"/>
</dbReference>
<sequence>MLIFIILLKILLCFKLISCIDVKTTSGVVRGQTLHVLNTSIDQFLGIPYAEPPVGRLRFAKPEPIKTSLNYIIDGSKTCNSCPQMQLGANNWNKMNITYSEDCLVLNIWTPNAGNNNTNKSQLKPIMFFIHGGAFMMGSIFFMPIVNGSVLATHDVMIVTVNYRLGNFGWLYGDREDAPGNVGFYDQLLALKWVRENAHKFGGDRDRITIFGMSAGSWSVSAHILSPLSKGLFKRAIMQSGAHMNNKNIDQWTKSQALTKAKQFAKQFNCTETSDWLQCLRALDTDDLIAYEIGLIFPLTGDQFLPLRAQNAFETMKYNHDIDIMAGVTHDEGSKLSMLLLYKVSEMTLDAFKKCTQEFKDRFYPGIDPDKAATFYLKGVNTSSESALRWAFYDLAGHLMMTCPTYMFAKQFARNVKANARNVYFYELTYVSPVLAKLCNCDVATKGVCHATDMTYVFGIPFLMPDMATLDDIQFSRHIMQMWTNFAKYGKPDDNWPQLLANNTINVKDLNPVNTSRVLDNPFHSTCDGFWRDYYL</sequence>
<dbReference type="GO" id="GO:0006581">
    <property type="term" value="P:acetylcholine catabolic process"/>
    <property type="evidence" value="ECO:0007669"/>
    <property type="project" value="TreeGrafter"/>
</dbReference>
<reference evidence="7" key="1">
    <citation type="submission" date="2020-11" db="EMBL/GenBank/DDBJ databases">
        <authorList>
            <person name="Tran Van P."/>
        </authorList>
    </citation>
    <scope>NUCLEOTIDE SEQUENCE</scope>
</reference>
<dbReference type="Pfam" id="PF00135">
    <property type="entry name" value="COesterase"/>
    <property type="match status" value="1"/>
</dbReference>
<dbReference type="Proteomes" id="UP000759131">
    <property type="component" value="Unassembled WGS sequence"/>
</dbReference>
<dbReference type="InterPro" id="IPR002018">
    <property type="entry name" value="CarbesteraseB"/>
</dbReference>
<evidence type="ECO:0000256" key="4">
    <source>
        <dbReference type="ARBA" id="ARBA00023180"/>
    </source>
</evidence>
<dbReference type="SUPFAM" id="SSF53474">
    <property type="entry name" value="alpha/beta-Hydrolases"/>
    <property type="match status" value="1"/>
</dbReference>
<evidence type="ECO:0000256" key="2">
    <source>
        <dbReference type="ARBA" id="ARBA00022487"/>
    </source>
</evidence>